<dbReference type="PANTHER" id="PTHR12473:SF8">
    <property type="entry name" value="UBIQUITIN CARBOXYL-TERMINAL HYDROLASE MINDY-4-RELATED"/>
    <property type="match status" value="1"/>
</dbReference>
<protein>
    <recommendedName>
        <fullName evidence="2">Ubiquitin carboxyl-terminal hydrolase MINDY</fullName>
        <ecNumber evidence="2">3.4.19.12</ecNumber>
    </recommendedName>
</protein>
<comment type="function">
    <text evidence="2">Hydrolase that can remove 'Lys-48'-linked conjugated ubiquitin from proteins.</text>
</comment>
<dbReference type="Pfam" id="PF13898">
    <property type="entry name" value="MINDY-3_4_CD"/>
    <property type="match status" value="1"/>
</dbReference>
<keyword evidence="2" id="KW-0645">Protease</keyword>
<accession>A0A8X6PDD4</accession>
<keyword evidence="2" id="KW-0833">Ubl conjugation pathway</keyword>
<gene>
    <name evidence="4" type="primary">mindy4</name>
    <name evidence="4" type="ORF">NPIL_675471</name>
</gene>
<dbReference type="GO" id="GO:1990380">
    <property type="term" value="F:K48-linked deubiquitinase activity"/>
    <property type="evidence" value="ECO:0007669"/>
    <property type="project" value="UniProtKB-UniRule"/>
</dbReference>
<dbReference type="SMART" id="SM01174">
    <property type="entry name" value="DUF4205"/>
    <property type="match status" value="1"/>
</dbReference>
<name>A0A8X6PDD4_NEPPI</name>
<sequence>MNVKSTEESASHFYNIPCDILSSVRAEERSITMDEACALRLLLFGNTRNSFSAAWTEQGFHFRSVPPYGFIQKKAGPCGVLAAVQAYVIYELLFGISHVDASFGLLRLKSSQKVEALARALASILWQAGDSERAIVAMKRNNAVESTSTSSAVLEIDGILEHLQLKYFECKSCLLEFFVNSKPEVMSDHDGSCIYFLYSLILTKGVEKIRKEMDYPECHLIGNDGYCSQEIINLILIGKAVPNLFDGDVELNSGGSENTRFHGIPSQSRIGLLSLYEYQETCTVGDNLKYPKFPIWILLADSHFTVLFAASQKVLKKKFKKSFVLYHYDGLAKRFAETSFTIDPASYSVMPEKNRSLPIVVQCIYTRWPYASIQEIEEPKE</sequence>
<evidence type="ECO:0000313" key="4">
    <source>
        <dbReference type="EMBL" id="GFT58764.1"/>
    </source>
</evidence>
<dbReference type="OrthoDB" id="6431771at2759"/>
<dbReference type="GO" id="GO:0071108">
    <property type="term" value="P:protein K48-linked deubiquitination"/>
    <property type="evidence" value="ECO:0007669"/>
    <property type="project" value="InterPro"/>
</dbReference>
<comment type="caution">
    <text evidence="4">The sequence shown here is derived from an EMBL/GenBank/DDBJ whole genome shotgun (WGS) entry which is preliminary data.</text>
</comment>
<evidence type="ECO:0000256" key="2">
    <source>
        <dbReference type="RuleBase" id="RU367088"/>
    </source>
</evidence>
<proteinExistence type="inferred from homology"/>
<reference evidence="4" key="1">
    <citation type="submission" date="2020-08" db="EMBL/GenBank/DDBJ databases">
        <title>Multicomponent nature underlies the extraordinary mechanical properties of spider dragline silk.</title>
        <authorList>
            <person name="Kono N."/>
            <person name="Nakamura H."/>
            <person name="Mori M."/>
            <person name="Yoshida Y."/>
            <person name="Ohtoshi R."/>
            <person name="Malay A.D."/>
            <person name="Moran D.A.P."/>
            <person name="Tomita M."/>
            <person name="Numata K."/>
            <person name="Arakawa K."/>
        </authorList>
    </citation>
    <scope>NUCLEOTIDE SEQUENCE</scope>
</reference>
<dbReference type="GO" id="GO:0006508">
    <property type="term" value="P:proteolysis"/>
    <property type="evidence" value="ECO:0007669"/>
    <property type="project" value="UniProtKB-KW"/>
</dbReference>
<keyword evidence="2 4" id="KW-0378">Hydrolase</keyword>
<feature type="domain" description="Deubiquitinating enzyme MINDY-3/4 conserved" evidence="3">
    <location>
        <begin position="40"/>
        <end position="377"/>
    </location>
</feature>
<evidence type="ECO:0000259" key="3">
    <source>
        <dbReference type="SMART" id="SM01174"/>
    </source>
</evidence>
<dbReference type="InterPro" id="IPR039785">
    <property type="entry name" value="MINY3/4"/>
</dbReference>
<comment type="similarity">
    <text evidence="1 2">Belongs to the MINDY deubiquitinase family. FAM188 subfamily.</text>
</comment>
<dbReference type="EC" id="3.4.19.12" evidence="2"/>
<keyword evidence="2" id="KW-0788">Thiol protease</keyword>
<comment type="catalytic activity">
    <reaction evidence="2">
        <text>Thiol-dependent hydrolysis of ester, thioester, amide, peptide and isopeptide bonds formed by the C-terminal Gly of ubiquitin (a 76-residue protein attached to proteins as an intracellular targeting signal).</text>
        <dbReference type="EC" id="3.4.19.12"/>
    </reaction>
</comment>
<evidence type="ECO:0000256" key="1">
    <source>
        <dbReference type="ARBA" id="ARBA00011074"/>
    </source>
</evidence>
<dbReference type="InterPro" id="IPR025257">
    <property type="entry name" value="MINDY-3/4_CD"/>
</dbReference>
<organism evidence="4 5">
    <name type="scientific">Nephila pilipes</name>
    <name type="common">Giant wood spider</name>
    <name type="synonym">Nephila maculata</name>
    <dbReference type="NCBI Taxonomy" id="299642"/>
    <lineage>
        <taxon>Eukaryota</taxon>
        <taxon>Metazoa</taxon>
        <taxon>Ecdysozoa</taxon>
        <taxon>Arthropoda</taxon>
        <taxon>Chelicerata</taxon>
        <taxon>Arachnida</taxon>
        <taxon>Araneae</taxon>
        <taxon>Araneomorphae</taxon>
        <taxon>Entelegynae</taxon>
        <taxon>Araneoidea</taxon>
        <taxon>Nephilidae</taxon>
        <taxon>Nephila</taxon>
    </lineage>
</organism>
<dbReference type="EMBL" id="BMAW01018525">
    <property type="protein sequence ID" value="GFT58764.1"/>
    <property type="molecule type" value="Genomic_DNA"/>
</dbReference>
<dbReference type="GO" id="GO:0004843">
    <property type="term" value="F:cysteine-type deubiquitinase activity"/>
    <property type="evidence" value="ECO:0007669"/>
    <property type="project" value="UniProtKB-UniRule"/>
</dbReference>
<evidence type="ECO:0000313" key="5">
    <source>
        <dbReference type="Proteomes" id="UP000887013"/>
    </source>
</evidence>
<dbReference type="AlphaFoldDB" id="A0A8X6PDD4"/>
<dbReference type="Proteomes" id="UP000887013">
    <property type="component" value="Unassembled WGS sequence"/>
</dbReference>
<dbReference type="PANTHER" id="PTHR12473">
    <property type="entry name" value="UBIQUITIN CARBOXYL-TERMINAL HYDROLASE MINDY-4-RELATED"/>
    <property type="match status" value="1"/>
</dbReference>
<keyword evidence="5" id="KW-1185">Reference proteome</keyword>